<dbReference type="GeneTree" id="ENSGT01080000257344"/>
<sequence>IPWTPLIISFNSSYSDLFLSAGYGNPSVTQTPAVKSAALGETVSLSCSASAGVDDDLSWYQQKPGQPPKLLFYKITSRQSDTPSHFSSSGSEPQFTLTISGVQADDVGDYYCMGSRDTSSRSMSAGQDTHRS</sequence>
<dbReference type="SMART" id="SM00406">
    <property type="entry name" value="IGv"/>
    <property type="match status" value="1"/>
</dbReference>
<dbReference type="PROSITE" id="PS50835">
    <property type="entry name" value="IG_LIKE"/>
    <property type="match status" value="1"/>
</dbReference>
<dbReference type="Bgee" id="ENSPREG00000010916">
    <property type="expression patterns" value="Expressed in caudal fin"/>
</dbReference>
<evidence type="ECO:0000313" key="4">
    <source>
        <dbReference type="Proteomes" id="UP000242638"/>
    </source>
</evidence>
<feature type="compositionally biased region" description="Polar residues" evidence="1">
    <location>
        <begin position="116"/>
        <end position="132"/>
    </location>
</feature>
<dbReference type="Pfam" id="PF07686">
    <property type="entry name" value="V-set"/>
    <property type="match status" value="1"/>
</dbReference>
<evidence type="ECO:0000256" key="1">
    <source>
        <dbReference type="SAM" id="MobiDB-lite"/>
    </source>
</evidence>
<feature type="domain" description="Ig-like" evidence="2">
    <location>
        <begin position="26"/>
        <end position="124"/>
    </location>
</feature>
<protein>
    <recommendedName>
        <fullName evidence="2">Ig-like domain-containing protein</fullName>
    </recommendedName>
</protein>
<accession>A0A3P9P2Y0</accession>
<dbReference type="InterPro" id="IPR036179">
    <property type="entry name" value="Ig-like_dom_sf"/>
</dbReference>
<name>A0A3P9P2Y0_POERE</name>
<dbReference type="OMA" id="VETKICI"/>
<organism evidence="3 4">
    <name type="scientific">Poecilia reticulata</name>
    <name type="common">Guppy</name>
    <name type="synonym">Acanthophacelus reticulatus</name>
    <dbReference type="NCBI Taxonomy" id="8081"/>
    <lineage>
        <taxon>Eukaryota</taxon>
        <taxon>Metazoa</taxon>
        <taxon>Chordata</taxon>
        <taxon>Craniata</taxon>
        <taxon>Vertebrata</taxon>
        <taxon>Euteleostomi</taxon>
        <taxon>Actinopterygii</taxon>
        <taxon>Neopterygii</taxon>
        <taxon>Teleostei</taxon>
        <taxon>Neoteleostei</taxon>
        <taxon>Acanthomorphata</taxon>
        <taxon>Ovalentaria</taxon>
        <taxon>Atherinomorphae</taxon>
        <taxon>Cyprinodontiformes</taxon>
        <taxon>Poeciliidae</taxon>
        <taxon>Poeciliinae</taxon>
        <taxon>Poecilia</taxon>
    </lineage>
</organism>
<dbReference type="Proteomes" id="UP000242638">
    <property type="component" value="Unassembled WGS sequence"/>
</dbReference>
<dbReference type="InterPro" id="IPR050150">
    <property type="entry name" value="IgV_Light_Chain"/>
</dbReference>
<dbReference type="SUPFAM" id="SSF48726">
    <property type="entry name" value="Immunoglobulin"/>
    <property type="match status" value="1"/>
</dbReference>
<evidence type="ECO:0000259" key="2">
    <source>
        <dbReference type="PROSITE" id="PS50835"/>
    </source>
</evidence>
<reference evidence="3" key="3">
    <citation type="submission" date="2025-09" db="UniProtKB">
        <authorList>
            <consortium name="Ensembl"/>
        </authorList>
    </citation>
    <scope>IDENTIFICATION</scope>
    <source>
        <strain evidence="3">Guanapo</strain>
    </source>
</reference>
<dbReference type="Ensembl" id="ENSPRET00000016335.1">
    <property type="protein sequence ID" value="ENSPREP00000016165.1"/>
    <property type="gene ID" value="ENSPREG00000010916.1"/>
</dbReference>
<dbReference type="InterPro" id="IPR013783">
    <property type="entry name" value="Ig-like_fold"/>
</dbReference>
<dbReference type="Gene3D" id="2.60.40.10">
    <property type="entry name" value="Immunoglobulins"/>
    <property type="match status" value="1"/>
</dbReference>
<proteinExistence type="predicted"/>
<reference evidence="3" key="2">
    <citation type="submission" date="2025-08" db="UniProtKB">
        <authorList>
            <consortium name="Ensembl"/>
        </authorList>
    </citation>
    <scope>IDENTIFICATION</scope>
    <source>
        <strain evidence="3">Guanapo</strain>
    </source>
</reference>
<feature type="region of interest" description="Disordered" evidence="1">
    <location>
        <begin position="113"/>
        <end position="132"/>
    </location>
</feature>
<dbReference type="AlphaFoldDB" id="A0A3P9P2Y0"/>
<dbReference type="InterPro" id="IPR003599">
    <property type="entry name" value="Ig_sub"/>
</dbReference>
<dbReference type="FunFam" id="2.60.40.10:FF:001230">
    <property type="entry name" value="Immunoglobulin kappa variable 8-16"/>
    <property type="match status" value="1"/>
</dbReference>
<dbReference type="InterPro" id="IPR007110">
    <property type="entry name" value="Ig-like_dom"/>
</dbReference>
<reference evidence="4" key="1">
    <citation type="submission" date="2013-11" db="EMBL/GenBank/DDBJ databases">
        <title>The genomic landscape of the Guanapo guppy.</title>
        <authorList>
            <person name="Kuenstner A."/>
            <person name="Dreyer C."/>
        </authorList>
    </citation>
    <scope>NUCLEOTIDE SEQUENCE</scope>
    <source>
        <strain evidence="4">Guanapo</strain>
    </source>
</reference>
<dbReference type="SMART" id="SM00409">
    <property type="entry name" value="IG"/>
    <property type="match status" value="1"/>
</dbReference>
<keyword evidence="4" id="KW-1185">Reference proteome</keyword>
<dbReference type="InterPro" id="IPR013106">
    <property type="entry name" value="Ig_V-set"/>
</dbReference>
<dbReference type="PANTHER" id="PTHR23267">
    <property type="entry name" value="IMMUNOGLOBULIN LIGHT CHAIN"/>
    <property type="match status" value="1"/>
</dbReference>
<evidence type="ECO:0000313" key="3">
    <source>
        <dbReference type="Ensembl" id="ENSPREP00000016165.1"/>
    </source>
</evidence>